<dbReference type="eggNOG" id="COG1431">
    <property type="taxonomic scope" value="Bacteria"/>
</dbReference>
<dbReference type="GeneID" id="78404862"/>
<dbReference type="HOGENOM" id="CLU_031104_1_0_10"/>
<dbReference type="Proteomes" id="UP000014073">
    <property type="component" value="Unassembled WGS sequence"/>
</dbReference>
<evidence type="ECO:0000313" key="2">
    <source>
        <dbReference type="Proteomes" id="UP000014073"/>
    </source>
</evidence>
<dbReference type="Gene3D" id="3.40.50.2300">
    <property type="match status" value="1"/>
</dbReference>
<sequence>MIIDPEILYLPEPKLTFGFNQKAIDPRDGLLLYGPFDSKRILGPITIGIIGPKYLRDQFKIYLKKLHAPITNEDFARPNFPGLESAFGISINFESIVEIDIKEDDLETYKKYVDSHQRIHNWTNLYVDRLRQFVIEEDRNVPIWFVAIPEYIYQYGRPQSRIPKDSSNILTTLKKKDRNTLQLSLFFQEEEDLLREAYKFEMNFHNQLKAKVLDDRIVTQIIRESKITLPNLEDSNIIKLESAKAWNLSTTLYYKLGGLPWKLGDVRNNVCYLGLVYKKTEESNQSKNACCAAQMFLDSGDGMVFRGNVGPWWNPKTKEFHLSKQDALSMVSQSLDAFYTRFNYYPEEIFIHARTYFNDDEWDGFTEATLGKSRIIGVRIREVNNFKLYRDRPYCVPRGLMLKYDTHRAYLWTKGFIPRFKSQIGLEVPSPLDISITRGDGDILVVCKDILGLSKLNYNTCIYGDGVPVTLKFADSIGEILTATRDLHCGILPFKHYI</sequence>
<name>S0F4R3_9BACT</name>
<comment type="caution">
    <text evidence="1">The sequence shown here is derived from an EMBL/GenBank/DDBJ whole genome shotgun (WGS) entry which is preliminary data.</text>
</comment>
<dbReference type="InterPro" id="IPR012337">
    <property type="entry name" value="RNaseH-like_sf"/>
</dbReference>
<evidence type="ECO:0008006" key="3">
    <source>
        <dbReference type="Google" id="ProtNLM"/>
    </source>
</evidence>
<organism evidence="1 2">
    <name type="scientific">Phocaeicola coprophilus DSM 18228 = JCM 13818</name>
    <dbReference type="NCBI Taxonomy" id="547042"/>
    <lineage>
        <taxon>Bacteria</taxon>
        <taxon>Pseudomonadati</taxon>
        <taxon>Bacteroidota</taxon>
        <taxon>Bacteroidia</taxon>
        <taxon>Bacteroidales</taxon>
        <taxon>Bacteroidaceae</taxon>
        <taxon>Phocaeicola</taxon>
    </lineage>
</organism>
<dbReference type="AlphaFoldDB" id="S0F4R3"/>
<reference evidence="1 2" key="1">
    <citation type="submission" date="2008-12" db="EMBL/GenBank/DDBJ databases">
        <authorList>
            <person name="Fulton L."/>
            <person name="Clifton S."/>
            <person name="Fulton B."/>
            <person name="Xu J."/>
            <person name="Minx P."/>
            <person name="Pepin K.H."/>
            <person name="Johnson M."/>
            <person name="Bhonagiri V."/>
            <person name="Nash W.E."/>
            <person name="Mardis E.R."/>
            <person name="Wilson R.K."/>
        </authorList>
    </citation>
    <scope>NUCLEOTIDE SEQUENCE [LARGE SCALE GENOMIC DNA]</scope>
    <source>
        <strain evidence="1 2">DSM 18228</strain>
    </source>
</reference>
<dbReference type="Gene3D" id="3.30.420.10">
    <property type="entry name" value="Ribonuclease H-like superfamily/Ribonuclease H"/>
    <property type="match status" value="1"/>
</dbReference>
<dbReference type="RefSeq" id="WP_008140725.1">
    <property type="nucleotide sequence ID" value="NZ_EQ973632.1"/>
</dbReference>
<dbReference type="STRING" id="547042.BACCOPRO_00641"/>
<dbReference type="EMBL" id="ACBW01000043">
    <property type="protein sequence ID" value="EEF75158.1"/>
    <property type="molecule type" value="Genomic_DNA"/>
</dbReference>
<gene>
    <name evidence="1" type="ORF">BACCOPRO_00641</name>
</gene>
<dbReference type="InterPro" id="IPR036397">
    <property type="entry name" value="RNaseH_sf"/>
</dbReference>
<dbReference type="GO" id="GO:0003676">
    <property type="term" value="F:nucleic acid binding"/>
    <property type="evidence" value="ECO:0007669"/>
    <property type="project" value="InterPro"/>
</dbReference>
<proteinExistence type="predicted"/>
<protein>
    <recommendedName>
        <fullName evidence="3">Piwi domain-containing protein</fullName>
    </recommendedName>
</protein>
<dbReference type="SUPFAM" id="SSF53098">
    <property type="entry name" value="Ribonuclease H-like"/>
    <property type="match status" value="1"/>
</dbReference>
<accession>S0F4R3</accession>
<evidence type="ECO:0000313" key="1">
    <source>
        <dbReference type="EMBL" id="EEF75158.1"/>
    </source>
</evidence>
<keyword evidence="2" id="KW-1185">Reference proteome</keyword>